<dbReference type="Gene3D" id="3.30.70.100">
    <property type="match status" value="1"/>
</dbReference>
<dbReference type="InterPro" id="IPR011008">
    <property type="entry name" value="Dimeric_a/b-barrel"/>
</dbReference>
<sequence length="92" mass="10657">MIRLSGRLVCMTEEERAAVLTHRPAHEAATRAEAGCISFRIDDTDDPMIFDVSESFRDRAAFDAHQTRTRDSAWFAATRRILRDFRVEELRD</sequence>
<dbReference type="Proteomes" id="UP000474758">
    <property type="component" value="Unassembled WGS sequence"/>
</dbReference>
<dbReference type="SUPFAM" id="SSF54909">
    <property type="entry name" value="Dimeric alpha+beta barrel"/>
    <property type="match status" value="1"/>
</dbReference>
<dbReference type="RefSeq" id="WP_165048735.1">
    <property type="nucleotide sequence ID" value="NZ_JAALFE010000006.1"/>
</dbReference>
<dbReference type="Pfam" id="PF03992">
    <property type="entry name" value="ABM"/>
    <property type="match status" value="1"/>
</dbReference>
<evidence type="ECO:0000313" key="2">
    <source>
        <dbReference type="EMBL" id="NGQ90838.1"/>
    </source>
</evidence>
<dbReference type="InterPro" id="IPR007138">
    <property type="entry name" value="ABM_dom"/>
</dbReference>
<keyword evidence="3" id="KW-1185">Reference proteome</keyword>
<evidence type="ECO:0000313" key="3">
    <source>
        <dbReference type="Proteomes" id="UP000474758"/>
    </source>
</evidence>
<dbReference type="AlphaFoldDB" id="A0A6M1TRJ7"/>
<comment type="caution">
    <text evidence="2">The sequence shown here is derived from an EMBL/GenBank/DDBJ whole genome shotgun (WGS) entry which is preliminary data.</text>
</comment>
<name>A0A6M1TRJ7_9RHOB</name>
<gene>
    <name evidence="2" type="ORF">G5V65_07995</name>
</gene>
<organism evidence="2 3">
    <name type="scientific">Paragemmobacter kunshanensis</name>
    <dbReference type="NCBI Taxonomy" id="2583234"/>
    <lineage>
        <taxon>Bacteria</taxon>
        <taxon>Pseudomonadati</taxon>
        <taxon>Pseudomonadota</taxon>
        <taxon>Alphaproteobacteria</taxon>
        <taxon>Rhodobacterales</taxon>
        <taxon>Paracoccaceae</taxon>
        <taxon>Paragemmobacter</taxon>
    </lineage>
</organism>
<dbReference type="EMBL" id="JAALFE010000006">
    <property type="protein sequence ID" value="NGQ90838.1"/>
    <property type="molecule type" value="Genomic_DNA"/>
</dbReference>
<reference evidence="2 3" key="1">
    <citation type="submission" date="2020-02" db="EMBL/GenBank/DDBJ databases">
        <title>Rhodobacter translucens sp. nov., a novel bacterium isolated from activated sludge.</title>
        <authorList>
            <person name="Liu J."/>
        </authorList>
    </citation>
    <scope>NUCLEOTIDE SEQUENCE [LARGE SCALE GENOMIC DNA]</scope>
    <source>
        <strain evidence="2 3">HX-7-19</strain>
    </source>
</reference>
<feature type="domain" description="ABM" evidence="1">
    <location>
        <begin position="12"/>
        <end position="68"/>
    </location>
</feature>
<proteinExistence type="predicted"/>
<protein>
    <submittedName>
        <fullName evidence="2">Antibiotic biosynthesis monooxygenase</fullName>
    </submittedName>
</protein>
<dbReference type="GO" id="GO:0004497">
    <property type="term" value="F:monooxygenase activity"/>
    <property type="evidence" value="ECO:0007669"/>
    <property type="project" value="UniProtKB-KW"/>
</dbReference>
<evidence type="ECO:0000259" key="1">
    <source>
        <dbReference type="Pfam" id="PF03992"/>
    </source>
</evidence>
<keyword evidence="2" id="KW-0503">Monooxygenase</keyword>
<keyword evidence="2" id="KW-0560">Oxidoreductase</keyword>
<accession>A0A6M1TRJ7</accession>